<dbReference type="EMBL" id="JAVREL010000006">
    <property type="protein sequence ID" value="MDT0343596.1"/>
    <property type="molecule type" value="Genomic_DNA"/>
</dbReference>
<feature type="domain" description="ABC transporter" evidence="8">
    <location>
        <begin position="331"/>
        <end position="550"/>
    </location>
</feature>
<organism evidence="10 11">
    <name type="scientific">Streptomyces litchfieldiae</name>
    <dbReference type="NCBI Taxonomy" id="3075543"/>
    <lineage>
        <taxon>Bacteria</taxon>
        <taxon>Bacillati</taxon>
        <taxon>Actinomycetota</taxon>
        <taxon>Actinomycetes</taxon>
        <taxon>Kitasatosporales</taxon>
        <taxon>Streptomycetaceae</taxon>
        <taxon>Streptomyces</taxon>
    </lineage>
</organism>
<dbReference type="InterPro" id="IPR017871">
    <property type="entry name" value="ABC_transporter-like_CS"/>
</dbReference>
<evidence type="ECO:0000256" key="4">
    <source>
        <dbReference type="ARBA" id="ARBA00022840"/>
    </source>
</evidence>
<evidence type="ECO:0000313" key="11">
    <source>
        <dbReference type="Proteomes" id="UP001183246"/>
    </source>
</evidence>
<dbReference type="InterPro" id="IPR003593">
    <property type="entry name" value="AAA+_ATPase"/>
</dbReference>
<dbReference type="PROSITE" id="PS50929">
    <property type="entry name" value="ABC_TM1F"/>
    <property type="match status" value="1"/>
</dbReference>
<keyword evidence="5 7" id="KW-1133">Transmembrane helix</keyword>
<dbReference type="InterPro" id="IPR039421">
    <property type="entry name" value="Type_1_exporter"/>
</dbReference>
<gene>
    <name evidence="10" type="ORF">RM590_13380</name>
</gene>
<dbReference type="Proteomes" id="UP001183246">
    <property type="component" value="Unassembled WGS sequence"/>
</dbReference>
<dbReference type="GO" id="GO:0005524">
    <property type="term" value="F:ATP binding"/>
    <property type="evidence" value="ECO:0007669"/>
    <property type="project" value="UniProtKB-KW"/>
</dbReference>
<evidence type="ECO:0000256" key="2">
    <source>
        <dbReference type="ARBA" id="ARBA00022692"/>
    </source>
</evidence>
<feature type="transmembrane region" description="Helical" evidence="7">
    <location>
        <begin position="157"/>
        <end position="176"/>
    </location>
</feature>
<evidence type="ECO:0000259" key="9">
    <source>
        <dbReference type="PROSITE" id="PS50929"/>
    </source>
</evidence>
<dbReference type="SMART" id="SM00382">
    <property type="entry name" value="AAA"/>
    <property type="match status" value="1"/>
</dbReference>
<sequence length="553" mass="56692">MTGLRAVSRHIAGHRAVFVWTLLTNLVLQLGLLALGLSGAVLLSRALDGATWPALTVLAGAVALTAVLCALTTWRESYVSHDLAYRVLADLRGRVFTALRRSLPARHAPRRSGDLGAVALSDVETLEWLFAHTAAQLLVSGAMLAVTTALSLAISPWLVLAWLPCLLVIVALPWLFGPATARGGAELTAAGAALQADIVDTVQGMRELAAAGALDRRRRALADSTRTLARAQWRIARLNGAEAALSDLAVAAAGTAALALVAGRASGIDVTLAPVAFTLATVALGPIGQISALLRNLGTLRAAADRVGAVLATPPSVAEPASSAGPAHGALTFDGVGFRYTPDGPAVLDGTSFTVRVGETVALVGPSGCGKSTCVGLALRLWDPDEGAIRVGDTDLRDMSDADLRATVAAVPQRIHLFTGTVGENIALAAPAATPERVRSAAARAGVLAPDSGFADGLDTPVGEGGRALSGGQRARIALARVLLTDAPVLILDEAMAQLDAASEETLSAVLREGAAHRATLVVTHRAATIGACDRVLLLGGGTVDEVREWPPS</sequence>
<dbReference type="Gene3D" id="1.20.1560.10">
    <property type="entry name" value="ABC transporter type 1, transmembrane domain"/>
    <property type="match status" value="1"/>
</dbReference>
<accession>A0ABU2MPP4</accession>
<evidence type="ECO:0000259" key="8">
    <source>
        <dbReference type="PROSITE" id="PS50893"/>
    </source>
</evidence>
<feature type="transmembrane region" description="Helical" evidence="7">
    <location>
        <begin position="17"/>
        <end position="43"/>
    </location>
</feature>
<dbReference type="RefSeq" id="WP_311704732.1">
    <property type="nucleotide sequence ID" value="NZ_JAVREL010000006.1"/>
</dbReference>
<dbReference type="PANTHER" id="PTHR24221">
    <property type="entry name" value="ATP-BINDING CASSETTE SUB-FAMILY B"/>
    <property type="match status" value="1"/>
</dbReference>
<dbReference type="InterPro" id="IPR036640">
    <property type="entry name" value="ABC1_TM_sf"/>
</dbReference>
<dbReference type="InterPro" id="IPR011527">
    <property type="entry name" value="ABC1_TM_dom"/>
</dbReference>
<keyword evidence="4 10" id="KW-0067">ATP-binding</keyword>
<dbReference type="PROSITE" id="PS00211">
    <property type="entry name" value="ABC_TRANSPORTER_1"/>
    <property type="match status" value="1"/>
</dbReference>
<evidence type="ECO:0000256" key="1">
    <source>
        <dbReference type="ARBA" id="ARBA00004651"/>
    </source>
</evidence>
<evidence type="ECO:0000256" key="5">
    <source>
        <dbReference type="ARBA" id="ARBA00022989"/>
    </source>
</evidence>
<dbReference type="SUPFAM" id="SSF90123">
    <property type="entry name" value="ABC transporter transmembrane region"/>
    <property type="match status" value="1"/>
</dbReference>
<keyword evidence="6 7" id="KW-0472">Membrane</keyword>
<dbReference type="PANTHER" id="PTHR24221:SF654">
    <property type="entry name" value="ATP-BINDING CASSETTE SUB-FAMILY B MEMBER 6"/>
    <property type="match status" value="1"/>
</dbReference>
<evidence type="ECO:0000256" key="6">
    <source>
        <dbReference type="ARBA" id="ARBA00023136"/>
    </source>
</evidence>
<dbReference type="Pfam" id="PF00005">
    <property type="entry name" value="ABC_tran"/>
    <property type="match status" value="1"/>
</dbReference>
<feature type="transmembrane region" description="Helical" evidence="7">
    <location>
        <begin position="55"/>
        <end position="74"/>
    </location>
</feature>
<dbReference type="InterPro" id="IPR027417">
    <property type="entry name" value="P-loop_NTPase"/>
</dbReference>
<feature type="transmembrane region" description="Helical" evidence="7">
    <location>
        <begin position="129"/>
        <end position="150"/>
    </location>
</feature>
<keyword evidence="2 7" id="KW-0812">Transmembrane</keyword>
<dbReference type="SUPFAM" id="SSF52540">
    <property type="entry name" value="P-loop containing nucleoside triphosphate hydrolases"/>
    <property type="match status" value="1"/>
</dbReference>
<evidence type="ECO:0000256" key="7">
    <source>
        <dbReference type="SAM" id="Phobius"/>
    </source>
</evidence>
<name>A0ABU2MPP4_9ACTN</name>
<dbReference type="Pfam" id="PF00664">
    <property type="entry name" value="ABC_membrane"/>
    <property type="match status" value="1"/>
</dbReference>
<feature type="domain" description="ABC transmembrane type-1" evidence="9">
    <location>
        <begin position="19"/>
        <end position="299"/>
    </location>
</feature>
<protein>
    <submittedName>
        <fullName evidence="10">ABC transporter ATP-binding protein</fullName>
    </submittedName>
</protein>
<proteinExistence type="predicted"/>
<dbReference type="Gene3D" id="3.40.50.300">
    <property type="entry name" value="P-loop containing nucleotide triphosphate hydrolases"/>
    <property type="match status" value="1"/>
</dbReference>
<evidence type="ECO:0000256" key="3">
    <source>
        <dbReference type="ARBA" id="ARBA00022741"/>
    </source>
</evidence>
<reference evidence="11" key="1">
    <citation type="submission" date="2023-07" db="EMBL/GenBank/DDBJ databases">
        <title>30 novel species of actinomycetes from the DSMZ collection.</title>
        <authorList>
            <person name="Nouioui I."/>
        </authorList>
    </citation>
    <scope>NUCLEOTIDE SEQUENCE [LARGE SCALE GENOMIC DNA]</scope>
    <source>
        <strain evidence="11">DSM 44938</strain>
    </source>
</reference>
<dbReference type="InterPro" id="IPR003439">
    <property type="entry name" value="ABC_transporter-like_ATP-bd"/>
</dbReference>
<comment type="subcellular location">
    <subcellularLocation>
        <location evidence="1">Cell membrane</location>
        <topology evidence="1">Multi-pass membrane protein</topology>
    </subcellularLocation>
</comment>
<dbReference type="PROSITE" id="PS50893">
    <property type="entry name" value="ABC_TRANSPORTER_2"/>
    <property type="match status" value="1"/>
</dbReference>
<comment type="caution">
    <text evidence="10">The sequence shown here is derived from an EMBL/GenBank/DDBJ whole genome shotgun (WGS) entry which is preliminary data.</text>
</comment>
<keyword evidence="11" id="KW-1185">Reference proteome</keyword>
<evidence type="ECO:0000313" key="10">
    <source>
        <dbReference type="EMBL" id="MDT0343596.1"/>
    </source>
</evidence>
<keyword evidence="3" id="KW-0547">Nucleotide-binding</keyword>